<gene>
    <name evidence="1" type="ORF">A8C32_08410</name>
</gene>
<dbReference type="Proteomes" id="UP000095713">
    <property type="component" value="Unassembled WGS sequence"/>
</dbReference>
<dbReference type="RefSeq" id="WP_069831865.1">
    <property type="nucleotide sequence ID" value="NZ_MDJD01000054.1"/>
</dbReference>
<dbReference type="EMBL" id="MDJD01000054">
    <property type="protein sequence ID" value="OEJ99183.1"/>
    <property type="molecule type" value="Genomic_DNA"/>
</dbReference>
<name>A0A1E5SJ95_9FLAO</name>
<protein>
    <submittedName>
        <fullName evidence="1">Uncharacterized protein</fullName>
    </submittedName>
</protein>
<sequence length="130" mass="15099">MDKGYEKERFEKLGIKTSVAERFRVFCKKLSKSQSMTLLLMLDFFEDNGISPNETLGPNMQTLESEIKKRINAVIAIIKDIEKNHDKPTTAMLQSLFMEFEPKQEKLILEKEVEEKEVLIVEKNDSSNQL</sequence>
<organism evidence="1 2">
    <name type="scientific">Flavivirga aquatica</name>
    <dbReference type="NCBI Taxonomy" id="1849968"/>
    <lineage>
        <taxon>Bacteria</taxon>
        <taxon>Pseudomonadati</taxon>
        <taxon>Bacteroidota</taxon>
        <taxon>Flavobacteriia</taxon>
        <taxon>Flavobacteriales</taxon>
        <taxon>Flavobacteriaceae</taxon>
        <taxon>Flavivirga</taxon>
    </lineage>
</organism>
<accession>A0A1E5SJ95</accession>
<dbReference type="InterPro" id="IPR048012">
    <property type="entry name" value="BfmA-like_N"/>
</dbReference>
<dbReference type="AlphaFoldDB" id="A0A1E5SJ95"/>
<evidence type="ECO:0000313" key="1">
    <source>
        <dbReference type="EMBL" id="OEJ99183.1"/>
    </source>
</evidence>
<dbReference type="STRING" id="1849968.A8C32_08410"/>
<dbReference type="OrthoDB" id="1441069at2"/>
<keyword evidence="2" id="KW-1185">Reference proteome</keyword>
<comment type="caution">
    <text evidence="1">The sequence shown here is derived from an EMBL/GenBank/DDBJ whole genome shotgun (WGS) entry which is preliminary data.</text>
</comment>
<dbReference type="NCBIfam" id="NF041200">
    <property type="entry name" value="mob_BfmA_Nterm"/>
    <property type="match status" value="1"/>
</dbReference>
<proteinExistence type="predicted"/>
<reference evidence="1 2" key="1">
    <citation type="submission" date="2016-05" db="EMBL/GenBank/DDBJ databases">
        <title>Draft Genome Sequence of Algibacter sp. Strain SK-16 Isolated from the Surface Water of Aburatsubo Inlet.</title>
        <authorList>
            <person name="Wong S.-K."/>
            <person name="Yoshizawa S."/>
            <person name="Nakajima Y."/>
            <person name="Ogura Y."/>
            <person name="Tetsuya H."/>
            <person name="Hamasaki K."/>
        </authorList>
    </citation>
    <scope>NUCLEOTIDE SEQUENCE [LARGE SCALE GENOMIC DNA]</scope>
    <source>
        <strain evidence="1 2">SK-16</strain>
    </source>
</reference>
<evidence type="ECO:0000313" key="2">
    <source>
        <dbReference type="Proteomes" id="UP000095713"/>
    </source>
</evidence>